<protein>
    <submittedName>
        <fullName evidence="1">Uncharacterized protein</fullName>
    </submittedName>
</protein>
<dbReference type="Proteomes" id="UP000269208">
    <property type="component" value="Chromosome"/>
</dbReference>
<evidence type="ECO:0000313" key="1">
    <source>
        <dbReference type="EMBL" id="VEB60853.1"/>
    </source>
</evidence>
<accession>A0A447U523</accession>
<reference evidence="1 2" key="1">
    <citation type="submission" date="2018-12" db="EMBL/GenBank/DDBJ databases">
        <authorList>
            <consortium name="Pathogen Informatics"/>
        </authorList>
    </citation>
    <scope>NUCLEOTIDE SEQUENCE [LARGE SCALE GENOMIC DNA]</scope>
    <source>
        <strain evidence="1 2">NCTC6754</strain>
    </source>
</reference>
<dbReference type="AlphaFoldDB" id="A0A447U523"/>
<gene>
    <name evidence="1" type="ORF">NCTC6754_06652</name>
</gene>
<name>A0A447U523_SALET</name>
<organism evidence="1 2">
    <name type="scientific">Salmonella enterica I</name>
    <dbReference type="NCBI Taxonomy" id="59201"/>
    <lineage>
        <taxon>Bacteria</taxon>
        <taxon>Pseudomonadati</taxon>
        <taxon>Pseudomonadota</taxon>
        <taxon>Gammaproteobacteria</taxon>
        <taxon>Enterobacterales</taxon>
        <taxon>Enterobacteriaceae</taxon>
        <taxon>Salmonella</taxon>
    </lineage>
</organism>
<dbReference type="EMBL" id="LR134190">
    <property type="protein sequence ID" value="VEB60853.1"/>
    <property type="molecule type" value="Genomic_DNA"/>
</dbReference>
<evidence type="ECO:0000313" key="2">
    <source>
        <dbReference type="Proteomes" id="UP000269208"/>
    </source>
</evidence>
<proteinExistence type="predicted"/>
<sequence>MAPFSLSKTGRAFSLSFHRRFLTAKQGIHIQPGIASKGDFIRLFPTNLADKVSQYDMRVGNAGQTNIF</sequence>